<keyword evidence="3" id="KW-1185">Reference proteome</keyword>
<comment type="caution">
    <text evidence="2">The sequence shown here is derived from an EMBL/GenBank/DDBJ whole genome shotgun (WGS) entry which is preliminary data.</text>
</comment>
<dbReference type="Proteomes" id="UP000216897">
    <property type="component" value="Unassembled WGS sequence"/>
</dbReference>
<organism evidence="2 3">
    <name type="scientific">Pseudomonas lundensis</name>
    <dbReference type="NCBI Taxonomy" id="86185"/>
    <lineage>
        <taxon>Bacteria</taxon>
        <taxon>Pseudomonadati</taxon>
        <taxon>Pseudomonadota</taxon>
        <taxon>Gammaproteobacteria</taxon>
        <taxon>Pseudomonadales</taxon>
        <taxon>Pseudomonadaceae</taxon>
        <taxon>Pseudomonas</taxon>
    </lineage>
</organism>
<keyword evidence="1" id="KW-0812">Transmembrane</keyword>
<evidence type="ECO:0000313" key="2">
    <source>
        <dbReference type="EMBL" id="OZY53636.1"/>
    </source>
</evidence>
<evidence type="ECO:0000313" key="3">
    <source>
        <dbReference type="Proteomes" id="UP000216897"/>
    </source>
</evidence>
<gene>
    <name evidence="2" type="ORF">CJF38_18995</name>
</gene>
<proteinExistence type="predicted"/>
<evidence type="ECO:0000256" key="1">
    <source>
        <dbReference type="SAM" id="Phobius"/>
    </source>
</evidence>
<keyword evidence="1" id="KW-1133">Transmembrane helix</keyword>
<name>A0ABX4GHR3_9PSED</name>
<protein>
    <submittedName>
        <fullName evidence="2">Uncharacterized protein</fullName>
    </submittedName>
</protein>
<reference evidence="2 3" key="1">
    <citation type="submission" date="2017-08" db="EMBL/GenBank/DDBJ databases">
        <title>Genomic and metabolic characterisation of spoilage-associated Pseudomonas species.</title>
        <authorList>
            <person name="Stanborough T."/>
            <person name="Fegan N."/>
            <person name="Powell S.M."/>
            <person name="Singh T."/>
            <person name="Tamplin M.L."/>
            <person name="Chandry P.S."/>
        </authorList>
    </citation>
    <scope>NUCLEOTIDE SEQUENCE [LARGE SCALE GENOMIC DNA]</scope>
    <source>
        <strain evidence="2 3">L1814</strain>
    </source>
</reference>
<dbReference type="EMBL" id="NQKG01000022">
    <property type="protein sequence ID" value="OZY53636.1"/>
    <property type="molecule type" value="Genomic_DNA"/>
</dbReference>
<sequence>MKNSGSAGKMRKEFLTSDFTRSDVRGLAERNFEEIGNAVRDGANGYQLEIDQKDAISNMISSWDIESQNRFLSMHAEEVNACIQKTMDSVAEINRNTAETIRKTAEINQQALQNEFTSSQVYSWIIGLVFLSIMMIVIFK</sequence>
<feature type="transmembrane region" description="Helical" evidence="1">
    <location>
        <begin position="121"/>
        <end position="139"/>
    </location>
</feature>
<accession>A0ABX4GHR3</accession>
<keyword evidence="1" id="KW-0472">Membrane</keyword>